<dbReference type="InterPro" id="IPR002401">
    <property type="entry name" value="Cyt_P450_E_grp-I"/>
</dbReference>
<protein>
    <submittedName>
        <fullName evidence="9">Sterigmatocystin biosynthesis P450 monooxygenase StcS</fullName>
    </submittedName>
</protein>
<keyword evidence="7 9" id="KW-0503">Monooxygenase</keyword>
<dbReference type="AlphaFoldDB" id="A0A2J6Q4N7"/>
<comment type="cofactor">
    <cofactor evidence="1 8">
        <name>heme</name>
        <dbReference type="ChEBI" id="CHEBI:30413"/>
    </cofactor>
</comment>
<dbReference type="CDD" id="cd11051">
    <property type="entry name" value="CYP59-like"/>
    <property type="match status" value="1"/>
</dbReference>
<dbReference type="Gene3D" id="1.10.630.10">
    <property type="entry name" value="Cytochrome P450"/>
    <property type="match status" value="1"/>
</dbReference>
<dbReference type="GO" id="GO:0005506">
    <property type="term" value="F:iron ion binding"/>
    <property type="evidence" value="ECO:0007669"/>
    <property type="project" value="InterPro"/>
</dbReference>
<evidence type="ECO:0000256" key="3">
    <source>
        <dbReference type="ARBA" id="ARBA00022617"/>
    </source>
</evidence>
<organism evidence="9 10">
    <name type="scientific">Hyaloscypha hepaticicola</name>
    <dbReference type="NCBI Taxonomy" id="2082293"/>
    <lineage>
        <taxon>Eukaryota</taxon>
        <taxon>Fungi</taxon>
        <taxon>Dikarya</taxon>
        <taxon>Ascomycota</taxon>
        <taxon>Pezizomycotina</taxon>
        <taxon>Leotiomycetes</taxon>
        <taxon>Helotiales</taxon>
        <taxon>Hyaloscyphaceae</taxon>
        <taxon>Hyaloscypha</taxon>
    </lineage>
</organism>
<dbReference type="PANTHER" id="PTHR24305">
    <property type="entry name" value="CYTOCHROME P450"/>
    <property type="match status" value="1"/>
</dbReference>
<dbReference type="STRING" id="1745343.A0A2J6Q4N7"/>
<evidence type="ECO:0000256" key="4">
    <source>
        <dbReference type="ARBA" id="ARBA00022723"/>
    </source>
</evidence>
<dbReference type="InterPro" id="IPR050121">
    <property type="entry name" value="Cytochrome_P450_monoxygenase"/>
</dbReference>
<accession>A0A2J6Q4N7</accession>
<name>A0A2J6Q4N7_9HELO</name>
<dbReference type="OrthoDB" id="10029320at2759"/>
<keyword evidence="6 8" id="KW-0408">Iron</keyword>
<dbReference type="InterPro" id="IPR001128">
    <property type="entry name" value="Cyt_P450"/>
</dbReference>
<dbReference type="PRINTS" id="PR00385">
    <property type="entry name" value="P450"/>
</dbReference>
<dbReference type="GO" id="GO:0020037">
    <property type="term" value="F:heme binding"/>
    <property type="evidence" value="ECO:0007669"/>
    <property type="project" value="InterPro"/>
</dbReference>
<dbReference type="PANTHER" id="PTHR24305:SF107">
    <property type="entry name" value="P450, PUTATIVE (EUROFUNG)-RELATED"/>
    <property type="match status" value="1"/>
</dbReference>
<dbReference type="GO" id="GO:0004497">
    <property type="term" value="F:monooxygenase activity"/>
    <property type="evidence" value="ECO:0007669"/>
    <property type="project" value="UniProtKB-KW"/>
</dbReference>
<dbReference type="SUPFAM" id="SSF48264">
    <property type="entry name" value="Cytochrome P450"/>
    <property type="match status" value="1"/>
</dbReference>
<dbReference type="Pfam" id="PF00067">
    <property type="entry name" value="p450"/>
    <property type="match status" value="1"/>
</dbReference>
<dbReference type="Proteomes" id="UP000235672">
    <property type="component" value="Unassembled WGS sequence"/>
</dbReference>
<dbReference type="PRINTS" id="PR00463">
    <property type="entry name" value="EP450I"/>
</dbReference>
<gene>
    <name evidence="9" type="ORF">NA56DRAFT_749064</name>
</gene>
<evidence type="ECO:0000256" key="7">
    <source>
        <dbReference type="ARBA" id="ARBA00023033"/>
    </source>
</evidence>
<evidence type="ECO:0000256" key="1">
    <source>
        <dbReference type="ARBA" id="ARBA00001971"/>
    </source>
</evidence>
<evidence type="ECO:0000256" key="5">
    <source>
        <dbReference type="ARBA" id="ARBA00023002"/>
    </source>
</evidence>
<evidence type="ECO:0000256" key="2">
    <source>
        <dbReference type="ARBA" id="ARBA00005179"/>
    </source>
</evidence>
<dbReference type="EMBL" id="KZ613482">
    <property type="protein sequence ID" value="PMD21144.1"/>
    <property type="molecule type" value="Genomic_DNA"/>
</dbReference>
<evidence type="ECO:0000256" key="8">
    <source>
        <dbReference type="PIRSR" id="PIRSR602401-1"/>
    </source>
</evidence>
<dbReference type="InterPro" id="IPR036396">
    <property type="entry name" value="Cyt_P450_sf"/>
</dbReference>
<evidence type="ECO:0000256" key="6">
    <source>
        <dbReference type="ARBA" id="ARBA00023004"/>
    </source>
</evidence>
<evidence type="ECO:0000313" key="10">
    <source>
        <dbReference type="Proteomes" id="UP000235672"/>
    </source>
</evidence>
<keyword evidence="4 8" id="KW-0479">Metal-binding</keyword>
<reference evidence="9 10" key="1">
    <citation type="submission" date="2016-05" db="EMBL/GenBank/DDBJ databases">
        <title>A degradative enzymes factory behind the ericoid mycorrhizal symbiosis.</title>
        <authorList>
            <consortium name="DOE Joint Genome Institute"/>
            <person name="Martino E."/>
            <person name="Morin E."/>
            <person name="Grelet G."/>
            <person name="Kuo A."/>
            <person name="Kohler A."/>
            <person name="Daghino S."/>
            <person name="Barry K."/>
            <person name="Choi C."/>
            <person name="Cichocki N."/>
            <person name="Clum A."/>
            <person name="Copeland A."/>
            <person name="Hainaut M."/>
            <person name="Haridas S."/>
            <person name="Labutti K."/>
            <person name="Lindquist E."/>
            <person name="Lipzen A."/>
            <person name="Khouja H.-R."/>
            <person name="Murat C."/>
            <person name="Ohm R."/>
            <person name="Olson A."/>
            <person name="Spatafora J."/>
            <person name="Veneault-Fourrey C."/>
            <person name="Henrissat B."/>
            <person name="Grigoriev I."/>
            <person name="Martin F."/>
            <person name="Perotto S."/>
        </authorList>
    </citation>
    <scope>NUCLEOTIDE SEQUENCE [LARGE SCALE GENOMIC DNA]</scope>
    <source>
        <strain evidence="9 10">UAMH 7357</strain>
    </source>
</reference>
<keyword evidence="5" id="KW-0560">Oxidoreductase</keyword>
<proteinExistence type="predicted"/>
<comment type="pathway">
    <text evidence="2">Secondary metabolite biosynthesis.</text>
</comment>
<evidence type="ECO:0000313" key="9">
    <source>
        <dbReference type="EMBL" id="PMD21144.1"/>
    </source>
</evidence>
<keyword evidence="3 8" id="KW-0349">Heme</keyword>
<dbReference type="GO" id="GO:0016705">
    <property type="term" value="F:oxidoreductase activity, acting on paired donors, with incorporation or reduction of molecular oxygen"/>
    <property type="evidence" value="ECO:0007669"/>
    <property type="project" value="InterPro"/>
</dbReference>
<keyword evidence="10" id="KW-1185">Reference proteome</keyword>
<feature type="binding site" description="axial binding residue" evidence="8">
    <location>
        <position position="472"/>
    </location>
    <ligand>
        <name>heme</name>
        <dbReference type="ChEBI" id="CHEBI:30413"/>
    </ligand>
    <ligandPart>
        <name>Fe</name>
        <dbReference type="ChEBI" id="CHEBI:18248"/>
    </ligandPart>
</feature>
<sequence>MQPIVVAIFLVVFTVFASFGRKLYNARMTFIRMRGTGVPVAPGHNFLFGHLLYLKTMLDKLPKDCHYVYAFADIYREHFQNQGAFYLDLWPLSGIIMEVFSPTMTAAGLQTNYEIATSRPDILPRFFKPIAGGPNIFDMAEPEWRPWRAVFSKGFNSEHFVSQLPGMIEETNIYAESLRDLALKGEMFYLDLVTLRFMMDMIGKTLLNTKLEAQKGYNTLADCMISQIRWHQAGAEVNPLGFLNVARLYIEWSNGRQMDKYVGKLLDERYEDYKNVPESKRSKSVIDLVLQAYLSKDSNVMPDKLDPEFRAFAIRQIRLFVFVGHDSTSSTICYCLHLVSKNPDALARLRAEHDSVFGTDISTLSTLLTSRPHLINSLPYTNAVIKETLRLFPPASASRQGKKNVNLTDDQGNTCPTDGAVVLVFHYGMQRSPKYWVRPDEFLPERWLVEPGHELYPMRNAWRPFEHGPRNCIAEGMVMTEIKLVLAHLAREFEFKDAYEEWDSLNPRKGPKTYRGERAYQVEQGAAHPAQNYPCRVSLCTR</sequence>